<protein>
    <submittedName>
        <fullName evidence="4">YD repeat-containing protein</fullName>
    </submittedName>
</protein>
<reference evidence="4 5" key="1">
    <citation type="submission" date="2016-10" db="EMBL/GenBank/DDBJ databases">
        <authorList>
            <person name="de Groot N.N."/>
        </authorList>
    </citation>
    <scope>NUCLEOTIDE SEQUENCE [LARGE SCALE GENOMIC DNA]</scope>
    <source>
        <strain evidence="4 5">Z108</strain>
    </source>
</reference>
<sequence length="259" mass="29260">MVWLWKVEWQSAKVFSEFCMPGKFLATVWCYGICDGNKTSYVLDNWGRITEIRKADGAKENYAYDFAGNITEAVDGNGNKRIYVYDDNNHLKSITYPDGSQEQYLYGVDGNLSKFQDRNDITNEYTWNVYGSLIERKAGDLRNVYEYSPNGQLIAAISNGMDYRYTYDKDGAVKKITHANGMWQDNAYDADKNITSLTVATPDKILAQNSYRYGGNGQRSEKNELTGQRSTPTPSSTACSRRNIQPIRNDSPTITPATA</sequence>
<dbReference type="PANTHER" id="PTHR32305">
    <property type="match status" value="1"/>
</dbReference>
<dbReference type="EMBL" id="FOQK01000005">
    <property type="protein sequence ID" value="SFH80644.1"/>
    <property type="molecule type" value="Genomic_DNA"/>
</dbReference>
<dbReference type="InterPro" id="IPR056823">
    <property type="entry name" value="TEN-like_YD-shell"/>
</dbReference>
<accession>A0A1I3D1J4</accession>
<dbReference type="Pfam" id="PF25023">
    <property type="entry name" value="TEN_YD-shell"/>
    <property type="match status" value="1"/>
</dbReference>
<organism evidence="4 5">
    <name type="scientific">Selenomonas ruminantium</name>
    <dbReference type="NCBI Taxonomy" id="971"/>
    <lineage>
        <taxon>Bacteria</taxon>
        <taxon>Bacillati</taxon>
        <taxon>Bacillota</taxon>
        <taxon>Negativicutes</taxon>
        <taxon>Selenomonadales</taxon>
        <taxon>Selenomonadaceae</taxon>
        <taxon>Selenomonas</taxon>
    </lineage>
</organism>
<dbReference type="PANTHER" id="PTHR32305:SF15">
    <property type="entry name" value="PROTEIN RHSA-RELATED"/>
    <property type="match status" value="1"/>
</dbReference>
<evidence type="ECO:0000256" key="2">
    <source>
        <dbReference type="SAM" id="MobiDB-lite"/>
    </source>
</evidence>
<dbReference type="NCBIfam" id="TIGR01643">
    <property type="entry name" value="YD_repeat_2x"/>
    <property type="match status" value="2"/>
</dbReference>
<dbReference type="Proteomes" id="UP000183639">
    <property type="component" value="Unassembled WGS sequence"/>
</dbReference>
<dbReference type="OrthoDB" id="513777at2"/>
<dbReference type="InterPro" id="IPR050708">
    <property type="entry name" value="T6SS_VgrG/RHS"/>
</dbReference>
<feature type="compositionally biased region" description="Polar residues" evidence="2">
    <location>
        <begin position="225"/>
        <end position="259"/>
    </location>
</feature>
<dbReference type="Gene3D" id="2.180.10.10">
    <property type="entry name" value="RHS repeat-associated core"/>
    <property type="match status" value="1"/>
</dbReference>
<gene>
    <name evidence="4" type="ORF">SAMN04487861_10544</name>
</gene>
<name>A0A1I3D1J4_SELRU</name>
<proteinExistence type="predicted"/>
<dbReference type="InterPro" id="IPR006530">
    <property type="entry name" value="YD"/>
</dbReference>
<dbReference type="SUPFAM" id="SSF69304">
    <property type="entry name" value="Tricorn protease N-terminal domain"/>
    <property type="match status" value="1"/>
</dbReference>
<evidence type="ECO:0000313" key="5">
    <source>
        <dbReference type="Proteomes" id="UP000183639"/>
    </source>
</evidence>
<feature type="domain" description="Teneurin-like YD-shell" evidence="3">
    <location>
        <begin position="38"/>
        <end position="113"/>
    </location>
</feature>
<evidence type="ECO:0000256" key="1">
    <source>
        <dbReference type="ARBA" id="ARBA00022737"/>
    </source>
</evidence>
<dbReference type="AlphaFoldDB" id="A0A1I3D1J4"/>
<evidence type="ECO:0000313" key="4">
    <source>
        <dbReference type="EMBL" id="SFH80644.1"/>
    </source>
</evidence>
<evidence type="ECO:0000259" key="3">
    <source>
        <dbReference type="Pfam" id="PF25023"/>
    </source>
</evidence>
<keyword evidence="1" id="KW-0677">Repeat</keyword>
<feature type="region of interest" description="Disordered" evidence="2">
    <location>
        <begin position="210"/>
        <end position="259"/>
    </location>
</feature>